<organism evidence="1 2">
    <name type="scientific">Dermacentor silvarum</name>
    <name type="common">Tick</name>
    <dbReference type="NCBI Taxonomy" id="543639"/>
    <lineage>
        <taxon>Eukaryota</taxon>
        <taxon>Metazoa</taxon>
        <taxon>Ecdysozoa</taxon>
        <taxon>Arthropoda</taxon>
        <taxon>Chelicerata</taxon>
        <taxon>Arachnida</taxon>
        <taxon>Acari</taxon>
        <taxon>Parasitiformes</taxon>
        <taxon>Ixodida</taxon>
        <taxon>Ixodoidea</taxon>
        <taxon>Ixodidae</taxon>
        <taxon>Rhipicephalinae</taxon>
        <taxon>Dermacentor</taxon>
    </lineage>
</organism>
<proteinExistence type="predicted"/>
<dbReference type="Proteomes" id="UP000821865">
    <property type="component" value="Chromosome 2"/>
</dbReference>
<gene>
    <name evidence="1" type="ORF">HPB49_000716</name>
</gene>
<evidence type="ECO:0000313" key="2">
    <source>
        <dbReference type="Proteomes" id="UP000821865"/>
    </source>
</evidence>
<accession>A0ACB8D905</accession>
<name>A0ACB8D905_DERSI</name>
<comment type="caution">
    <text evidence="1">The sequence shown here is derived from an EMBL/GenBank/DDBJ whole genome shotgun (WGS) entry which is preliminary data.</text>
</comment>
<dbReference type="EMBL" id="CM023471">
    <property type="protein sequence ID" value="KAH7964694.1"/>
    <property type="molecule type" value="Genomic_DNA"/>
</dbReference>
<keyword evidence="2" id="KW-1185">Reference proteome</keyword>
<sequence length="162" mass="18313">MDCTAHILNTILRHTFDDVYLIQHLPELSKQLKKVKTIVTFLKQKGLSNQLPHGACQEVSARWNSRLAMIRSIVGQYDEIESLLETRNNTLMEGVDSATLKDAVNFFEPFREASDNLEQEKLPTLPLVLLYYRRLKAVSPGDDIPVVKKLKGSTVFGEQAAT</sequence>
<evidence type="ECO:0000313" key="1">
    <source>
        <dbReference type="EMBL" id="KAH7964694.1"/>
    </source>
</evidence>
<reference evidence="1" key="1">
    <citation type="submission" date="2020-05" db="EMBL/GenBank/DDBJ databases">
        <title>Large-scale comparative analyses of tick genomes elucidate their genetic diversity and vector capacities.</title>
        <authorList>
            <person name="Jia N."/>
            <person name="Wang J."/>
            <person name="Shi W."/>
            <person name="Du L."/>
            <person name="Sun Y."/>
            <person name="Zhan W."/>
            <person name="Jiang J."/>
            <person name="Wang Q."/>
            <person name="Zhang B."/>
            <person name="Ji P."/>
            <person name="Sakyi L.B."/>
            <person name="Cui X."/>
            <person name="Yuan T."/>
            <person name="Jiang B."/>
            <person name="Yang W."/>
            <person name="Lam T.T.-Y."/>
            <person name="Chang Q."/>
            <person name="Ding S."/>
            <person name="Wang X."/>
            <person name="Zhu J."/>
            <person name="Ruan X."/>
            <person name="Zhao L."/>
            <person name="Wei J."/>
            <person name="Que T."/>
            <person name="Du C."/>
            <person name="Cheng J."/>
            <person name="Dai P."/>
            <person name="Han X."/>
            <person name="Huang E."/>
            <person name="Gao Y."/>
            <person name="Liu J."/>
            <person name="Shao H."/>
            <person name="Ye R."/>
            <person name="Li L."/>
            <person name="Wei W."/>
            <person name="Wang X."/>
            <person name="Wang C."/>
            <person name="Yang T."/>
            <person name="Huo Q."/>
            <person name="Li W."/>
            <person name="Guo W."/>
            <person name="Chen H."/>
            <person name="Zhou L."/>
            <person name="Ni X."/>
            <person name="Tian J."/>
            <person name="Zhou Y."/>
            <person name="Sheng Y."/>
            <person name="Liu T."/>
            <person name="Pan Y."/>
            <person name="Xia L."/>
            <person name="Li J."/>
            <person name="Zhao F."/>
            <person name="Cao W."/>
        </authorList>
    </citation>
    <scope>NUCLEOTIDE SEQUENCE</scope>
    <source>
        <strain evidence="1">Dsil-2018</strain>
    </source>
</reference>
<protein>
    <submittedName>
        <fullName evidence="1">Uncharacterized protein</fullName>
    </submittedName>
</protein>